<dbReference type="EMBL" id="BRVO01000002">
    <property type="protein sequence ID" value="GLB49429.1"/>
    <property type="molecule type" value="Genomic_DNA"/>
</dbReference>
<protein>
    <recommendedName>
        <fullName evidence="3">DUF4440 domain-containing protein</fullName>
    </recommendedName>
</protein>
<sequence length="120" mass="14439">MKVLEKEHLSDRNQIRTQLFITYQPDCPLNRGITQEVIMKKRKENSILNHQVKHEIKSIWMCIQSDKAISEMRGIRYQIMEGGQRVVAPFYYCHHWRKIQGHWRMMKLPSLLDDFQGIEL</sequence>
<evidence type="ECO:0000313" key="2">
    <source>
        <dbReference type="Proteomes" id="UP001143543"/>
    </source>
</evidence>
<dbReference type="RefSeq" id="WP_281765065.1">
    <property type="nucleotide sequence ID" value="NZ_BRVO01000002.1"/>
</dbReference>
<gene>
    <name evidence="1" type="ORF">Y10_17970</name>
</gene>
<name>A0ABQ5MJ44_9FLAO</name>
<comment type="caution">
    <text evidence="1">The sequence shown here is derived from an EMBL/GenBank/DDBJ whole genome shotgun (WGS) entry which is preliminary data.</text>
</comment>
<organism evidence="1 2">
    <name type="scientific">Neptunitalea lumnitzerae</name>
    <dbReference type="NCBI Taxonomy" id="2965509"/>
    <lineage>
        <taxon>Bacteria</taxon>
        <taxon>Pseudomonadati</taxon>
        <taxon>Bacteroidota</taxon>
        <taxon>Flavobacteriia</taxon>
        <taxon>Flavobacteriales</taxon>
        <taxon>Flavobacteriaceae</taxon>
        <taxon>Neptunitalea</taxon>
    </lineage>
</organism>
<evidence type="ECO:0000313" key="1">
    <source>
        <dbReference type="EMBL" id="GLB49429.1"/>
    </source>
</evidence>
<proteinExistence type="predicted"/>
<keyword evidence="2" id="KW-1185">Reference proteome</keyword>
<accession>A0ABQ5MJ44</accession>
<reference evidence="1" key="1">
    <citation type="submission" date="2022-07" db="EMBL/GenBank/DDBJ databases">
        <title>Taxonomy of Novel Oxalotrophic and Methylotrophic Bacteria.</title>
        <authorList>
            <person name="Sahin N."/>
            <person name="Tani A."/>
        </authorList>
    </citation>
    <scope>NUCLEOTIDE SEQUENCE</scope>
    <source>
        <strain evidence="1">Y10</strain>
    </source>
</reference>
<dbReference type="Proteomes" id="UP001143543">
    <property type="component" value="Unassembled WGS sequence"/>
</dbReference>
<evidence type="ECO:0008006" key="3">
    <source>
        <dbReference type="Google" id="ProtNLM"/>
    </source>
</evidence>